<evidence type="ECO:0000256" key="1">
    <source>
        <dbReference type="SAM" id="MobiDB-lite"/>
    </source>
</evidence>
<feature type="region of interest" description="Disordered" evidence="1">
    <location>
        <begin position="1"/>
        <end position="45"/>
    </location>
</feature>
<gene>
    <name evidence="2" type="ORF">PDMSB3_0334</name>
</gene>
<accession>A0A5Q4ZJ86</accession>
<dbReference type="KEGG" id="pdio:PDMSB3_0334.1"/>
<dbReference type="AlphaFoldDB" id="A0A5Q4ZJ86"/>
<sequence>MASEEHLRQAQRDEPRRGGGTRTRSRTGLGLRCRRRDGLTHPTSSRARHGWFLTVLLHPSSLPTSGGSLLATSHYPISQGVAQPFTAGAPHTTNAGARRRAR</sequence>
<feature type="compositionally biased region" description="Basic and acidic residues" evidence="1">
    <location>
        <begin position="1"/>
        <end position="17"/>
    </location>
</feature>
<dbReference type="EMBL" id="LR699554">
    <property type="protein sequence ID" value="VVD31637.1"/>
    <property type="molecule type" value="Genomic_DNA"/>
</dbReference>
<protein>
    <submittedName>
        <fullName evidence="2">Uncharacterized protein</fullName>
    </submittedName>
</protein>
<keyword evidence="3" id="KW-1185">Reference proteome</keyword>
<name>A0A5Q4ZJ86_9BURK</name>
<reference evidence="2 3" key="1">
    <citation type="submission" date="2019-08" db="EMBL/GenBank/DDBJ databases">
        <authorList>
            <person name="Herpell B J."/>
        </authorList>
    </citation>
    <scope>NUCLEOTIDE SEQUENCE [LARGE SCALE GENOMIC DNA]</scope>
    <source>
        <strain evidence="3">Msb3</strain>
    </source>
</reference>
<evidence type="ECO:0000313" key="3">
    <source>
        <dbReference type="Proteomes" id="UP000325811"/>
    </source>
</evidence>
<dbReference type="Proteomes" id="UP000325811">
    <property type="component" value="Chromosome II"/>
</dbReference>
<evidence type="ECO:0000313" key="2">
    <source>
        <dbReference type="EMBL" id="VVD31637.1"/>
    </source>
</evidence>
<organism evidence="2 3">
    <name type="scientific">Paraburkholderia dioscoreae</name>
    <dbReference type="NCBI Taxonomy" id="2604047"/>
    <lineage>
        <taxon>Bacteria</taxon>
        <taxon>Pseudomonadati</taxon>
        <taxon>Pseudomonadota</taxon>
        <taxon>Betaproteobacteria</taxon>
        <taxon>Burkholderiales</taxon>
        <taxon>Burkholderiaceae</taxon>
        <taxon>Paraburkholderia</taxon>
    </lineage>
</organism>
<feature type="region of interest" description="Disordered" evidence="1">
    <location>
        <begin position="82"/>
        <end position="102"/>
    </location>
</feature>
<proteinExistence type="predicted"/>